<sequence>MNGFAGYGLSKFLSGGYSAGSWVNTVAGIASMIPGIGPIAGVIGAVVNRAFGRKLKDSGIEGEFGGETGFEGREFEFYKGGWFRSDKTKYKPLEEKTRKGFADTFIGYKESIEGMGESLGFGADLLEGFTYKVKISLKGLSEEDAAKKIQEEFDKLGNAMAGVVLTTDEYAKEEETRLQTLTRLSTSLQTVNEWLKVTGDQLFTVGLAGADMASQLIDAFGGRISLLR</sequence>
<keyword evidence="1" id="KW-0812">Transmembrane</keyword>
<proteinExistence type="predicted"/>
<dbReference type="Proteomes" id="UP000515811">
    <property type="component" value="Chromosome"/>
</dbReference>
<dbReference type="AlphaFoldDB" id="A0A7G9RLL8"/>
<dbReference type="EMBL" id="CP060714">
    <property type="protein sequence ID" value="QNN56493.1"/>
    <property type="molecule type" value="Genomic_DNA"/>
</dbReference>
<organism evidence="2 3">
    <name type="scientific">Diaphorobacter ruginosibacter</name>
    <dbReference type="NCBI Taxonomy" id="1715720"/>
    <lineage>
        <taxon>Bacteria</taxon>
        <taxon>Pseudomonadati</taxon>
        <taxon>Pseudomonadota</taxon>
        <taxon>Betaproteobacteria</taxon>
        <taxon>Burkholderiales</taxon>
        <taxon>Comamonadaceae</taxon>
        <taxon>Diaphorobacter</taxon>
    </lineage>
</organism>
<name>A0A7G9RLL8_9BURK</name>
<keyword evidence="1" id="KW-1133">Transmembrane helix</keyword>
<evidence type="ECO:0000313" key="3">
    <source>
        <dbReference type="Proteomes" id="UP000515811"/>
    </source>
</evidence>
<keyword evidence="1" id="KW-0472">Membrane</keyword>
<accession>A0A7G9RLL8</accession>
<dbReference type="RefSeq" id="WP_187596759.1">
    <property type="nucleotide sequence ID" value="NZ_CP060714.1"/>
</dbReference>
<reference evidence="2 3" key="1">
    <citation type="submission" date="2020-08" db="EMBL/GenBank/DDBJ databases">
        <title>Genome sequence of Diaphorobacter ruginosibacter DSM 27467T.</title>
        <authorList>
            <person name="Hyun D.-W."/>
            <person name="Bae J.-W."/>
        </authorList>
    </citation>
    <scope>NUCLEOTIDE SEQUENCE [LARGE SCALE GENOMIC DNA]</scope>
    <source>
        <strain evidence="2 3">DSM 27467</strain>
    </source>
</reference>
<keyword evidence="3" id="KW-1185">Reference proteome</keyword>
<gene>
    <name evidence="2" type="ORF">H9K76_18425</name>
</gene>
<evidence type="ECO:0000313" key="2">
    <source>
        <dbReference type="EMBL" id="QNN56493.1"/>
    </source>
</evidence>
<evidence type="ECO:0000256" key="1">
    <source>
        <dbReference type="SAM" id="Phobius"/>
    </source>
</evidence>
<dbReference type="KEGG" id="drg:H9K76_18425"/>
<protein>
    <submittedName>
        <fullName evidence="2">Uncharacterized protein</fullName>
    </submittedName>
</protein>
<feature type="transmembrane region" description="Helical" evidence="1">
    <location>
        <begin position="22"/>
        <end position="47"/>
    </location>
</feature>